<feature type="domain" description="FAR1" evidence="2">
    <location>
        <begin position="96"/>
        <end position="182"/>
    </location>
</feature>
<dbReference type="STRING" id="35608.A0A2U1KIW9"/>
<feature type="region of interest" description="Disordered" evidence="1">
    <location>
        <begin position="51"/>
        <end position="72"/>
    </location>
</feature>
<name>A0A2U1KIW9_ARTAN</name>
<sequence>MDIKIHHEEDPFETSLIGNIDENGYLSNNLSEFVNDIRSDVQSDIVFEKQEGNNDGMDVGSEKEEVNSDGMDPEFENYEDTQVMGKVFDTPEDAYEFYNRYAFLHGFGICIYSTYKNKITKEHYRKIYVCNKEGYKDLKSGDVKKCRRDLRTGCTARIRISLNKDKKWFVDYFDDAHSHELTITPSKVMKHCSHGKFHRSMACKSLMSELGKSGLRPCQIKKVVNTMKSPYDNDVTSKQCSDTLGEERKQYRGMTTSQRSESIHSYFDGFVNSNTMLNEFVVQYDKAVECRRAAEEDEDFKTMNSRAVLSSANPIEAKAGAPYTRKMMCEEAIRPKFTFPKHGEPGDNKIKCNQQTSPINA</sequence>
<gene>
    <name evidence="3" type="ORF">CTI12_AA597620</name>
</gene>
<evidence type="ECO:0000313" key="4">
    <source>
        <dbReference type="Proteomes" id="UP000245207"/>
    </source>
</evidence>
<dbReference type="Proteomes" id="UP000245207">
    <property type="component" value="Unassembled WGS sequence"/>
</dbReference>
<protein>
    <submittedName>
        <fullName evidence="3">FAR1 DNA binding domain, FHY3/FAR1 family</fullName>
    </submittedName>
</protein>
<reference evidence="3 4" key="1">
    <citation type="journal article" date="2018" name="Mol. Plant">
        <title>The genome of Artemisia annua provides insight into the evolution of Asteraceae family and artemisinin biosynthesis.</title>
        <authorList>
            <person name="Shen Q."/>
            <person name="Zhang L."/>
            <person name="Liao Z."/>
            <person name="Wang S."/>
            <person name="Yan T."/>
            <person name="Shi P."/>
            <person name="Liu M."/>
            <person name="Fu X."/>
            <person name="Pan Q."/>
            <person name="Wang Y."/>
            <person name="Lv Z."/>
            <person name="Lu X."/>
            <person name="Zhang F."/>
            <person name="Jiang W."/>
            <person name="Ma Y."/>
            <person name="Chen M."/>
            <person name="Hao X."/>
            <person name="Li L."/>
            <person name="Tang Y."/>
            <person name="Lv G."/>
            <person name="Zhou Y."/>
            <person name="Sun X."/>
            <person name="Brodelius P.E."/>
            <person name="Rose J.K.C."/>
            <person name="Tang K."/>
        </authorList>
    </citation>
    <scope>NUCLEOTIDE SEQUENCE [LARGE SCALE GENOMIC DNA]</scope>
    <source>
        <strain evidence="4">cv. Huhao1</strain>
        <tissue evidence="3">Leaf</tissue>
    </source>
</reference>
<feature type="compositionally biased region" description="Polar residues" evidence="1">
    <location>
        <begin position="351"/>
        <end position="361"/>
    </location>
</feature>
<dbReference type="EMBL" id="PKPP01017843">
    <property type="protein sequence ID" value="PWA36668.1"/>
    <property type="molecule type" value="Genomic_DNA"/>
</dbReference>
<organism evidence="3 4">
    <name type="scientific">Artemisia annua</name>
    <name type="common">Sweet wormwood</name>
    <dbReference type="NCBI Taxonomy" id="35608"/>
    <lineage>
        <taxon>Eukaryota</taxon>
        <taxon>Viridiplantae</taxon>
        <taxon>Streptophyta</taxon>
        <taxon>Embryophyta</taxon>
        <taxon>Tracheophyta</taxon>
        <taxon>Spermatophyta</taxon>
        <taxon>Magnoliopsida</taxon>
        <taxon>eudicotyledons</taxon>
        <taxon>Gunneridae</taxon>
        <taxon>Pentapetalae</taxon>
        <taxon>asterids</taxon>
        <taxon>campanulids</taxon>
        <taxon>Asterales</taxon>
        <taxon>Asteraceae</taxon>
        <taxon>Asteroideae</taxon>
        <taxon>Anthemideae</taxon>
        <taxon>Artemisiinae</taxon>
        <taxon>Artemisia</taxon>
    </lineage>
</organism>
<dbReference type="PANTHER" id="PTHR47718">
    <property type="entry name" value="OS01G0519700 PROTEIN"/>
    <property type="match status" value="1"/>
</dbReference>
<proteinExistence type="predicted"/>
<dbReference type="PANTHER" id="PTHR47718:SF7">
    <property type="entry name" value="PROTEIN FAR1-RELATED SEQUENCE"/>
    <property type="match status" value="1"/>
</dbReference>
<feature type="region of interest" description="Disordered" evidence="1">
    <location>
        <begin position="338"/>
        <end position="361"/>
    </location>
</feature>
<dbReference type="OrthoDB" id="2402896at2759"/>
<keyword evidence="4" id="KW-1185">Reference proteome</keyword>
<dbReference type="AlphaFoldDB" id="A0A2U1KIW9"/>
<evidence type="ECO:0000256" key="1">
    <source>
        <dbReference type="SAM" id="MobiDB-lite"/>
    </source>
</evidence>
<comment type="caution">
    <text evidence="3">The sequence shown here is derived from an EMBL/GenBank/DDBJ whole genome shotgun (WGS) entry which is preliminary data.</text>
</comment>
<dbReference type="InterPro" id="IPR004330">
    <property type="entry name" value="FAR1_DNA_bnd_dom"/>
</dbReference>
<dbReference type="Pfam" id="PF03101">
    <property type="entry name" value="FAR1"/>
    <property type="match status" value="1"/>
</dbReference>
<evidence type="ECO:0000259" key="2">
    <source>
        <dbReference type="Pfam" id="PF03101"/>
    </source>
</evidence>
<evidence type="ECO:0000313" key="3">
    <source>
        <dbReference type="EMBL" id="PWA36668.1"/>
    </source>
</evidence>
<feature type="compositionally biased region" description="Basic and acidic residues" evidence="1">
    <location>
        <begin position="341"/>
        <end position="350"/>
    </location>
</feature>
<accession>A0A2U1KIW9</accession>